<organism evidence="2 3">
    <name type="scientific">Tanacetum coccineum</name>
    <dbReference type="NCBI Taxonomy" id="301880"/>
    <lineage>
        <taxon>Eukaryota</taxon>
        <taxon>Viridiplantae</taxon>
        <taxon>Streptophyta</taxon>
        <taxon>Embryophyta</taxon>
        <taxon>Tracheophyta</taxon>
        <taxon>Spermatophyta</taxon>
        <taxon>Magnoliopsida</taxon>
        <taxon>eudicotyledons</taxon>
        <taxon>Gunneridae</taxon>
        <taxon>Pentapetalae</taxon>
        <taxon>asterids</taxon>
        <taxon>campanulids</taxon>
        <taxon>Asterales</taxon>
        <taxon>Asteraceae</taxon>
        <taxon>Asteroideae</taxon>
        <taxon>Anthemideae</taxon>
        <taxon>Anthemidinae</taxon>
        <taxon>Tanacetum</taxon>
    </lineage>
</organism>
<proteinExistence type="predicted"/>
<evidence type="ECO:0000313" key="2">
    <source>
        <dbReference type="EMBL" id="GJS70885.1"/>
    </source>
</evidence>
<evidence type="ECO:0000256" key="1">
    <source>
        <dbReference type="SAM" id="MobiDB-lite"/>
    </source>
</evidence>
<protein>
    <submittedName>
        <fullName evidence="2">Uncharacterized protein</fullName>
    </submittedName>
</protein>
<feature type="region of interest" description="Disordered" evidence="1">
    <location>
        <begin position="153"/>
        <end position="184"/>
    </location>
</feature>
<name>A0ABQ4Y1F7_9ASTR</name>
<dbReference type="Proteomes" id="UP001151760">
    <property type="component" value="Unassembled WGS sequence"/>
</dbReference>
<sequence length="363" mass="41127">MTYRIYEQLGREEMKKADRGITMINHTQAEAMGILTNVLYQVGVTTLIAKFLILDILIDRDTPIVVCRGFLRTIGGIVNTLERLFLTFDGFCHQAFRVARSDVLRTTESDSDDKEEYEIKRNKFGASIYGPKPAPYLNCNDLADRSLALQKSMRGNDAEAGSSRSKRSRQLETMKEGGPRSDDHVNSQEYWLSISREENLGLSRSHASTIRNPILRVIHKKITYDLCQRTTGKGAGTQREGQIYCGQFITKIARKARVLTDVVLRSLSASIYYRHLDTTTLRELIDSESRLILEDPQPVYQELVFLDLREHRCMTCMIGWVIWRYVSKRLRGWNIGSHITKIVLSAVPTLATTVSTAVSAAVG</sequence>
<accession>A0ABQ4Y1F7</accession>
<gene>
    <name evidence="2" type="ORF">Tco_0703726</name>
</gene>
<feature type="compositionally biased region" description="Basic and acidic residues" evidence="1">
    <location>
        <begin position="169"/>
        <end position="184"/>
    </location>
</feature>
<evidence type="ECO:0000313" key="3">
    <source>
        <dbReference type="Proteomes" id="UP001151760"/>
    </source>
</evidence>
<dbReference type="EMBL" id="BQNB010009964">
    <property type="protein sequence ID" value="GJS70885.1"/>
    <property type="molecule type" value="Genomic_DNA"/>
</dbReference>
<keyword evidence="3" id="KW-1185">Reference proteome</keyword>
<reference evidence="2" key="2">
    <citation type="submission" date="2022-01" db="EMBL/GenBank/DDBJ databases">
        <authorList>
            <person name="Yamashiro T."/>
            <person name="Shiraishi A."/>
            <person name="Satake H."/>
            <person name="Nakayama K."/>
        </authorList>
    </citation>
    <scope>NUCLEOTIDE SEQUENCE</scope>
</reference>
<comment type="caution">
    <text evidence="2">The sequence shown here is derived from an EMBL/GenBank/DDBJ whole genome shotgun (WGS) entry which is preliminary data.</text>
</comment>
<reference evidence="2" key="1">
    <citation type="journal article" date="2022" name="Int. J. Mol. Sci.">
        <title>Draft Genome of Tanacetum Coccineum: Genomic Comparison of Closely Related Tanacetum-Family Plants.</title>
        <authorList>
            <person name="Yamashiro T."/>
            <person name="Shiraishi A."/>
            <person name="Nakayama K."/>
            <person name="Satake H."/>
        </authorList>
    </citation>
    <scope>NUCLEOTIDE SEQUENCE</scope>
</reference>